<dbReference type="Pfam" id="PF08707">
    <property type="entry name" value="PriCT_2"/>
    <property type="match status" value="1"/>
</dbReference>
<dbReference type="Gene3D" id="3.40.50.300">
    <property type="entry name" value="P-loop containing nucleotide triphosphate hydrolases"/>
    <property type="match status" value="1"/>
</dbReference>
<gene>
    <name evidence="3" type="ORF">UFOVP714_21</name>
    <name evidence="4" type="ORF">UFOVP864_39</name>
</gene>
<protein>
    <submittedName>
        <fullName evidence="4">Primase, C-terminal 2</fullName>
    </submittedName>
</protein>
<evidence type="ECO:0000313" key="4">
    <source>
        <dbReference type="EMBL" id="CAB4167666.1"/>
    </source>
</evidence>
<feature type="region of interest" description="Disordered" evidence="1">
    <location>
        <begin position="37"/>
        <end position="64"/>
    </location>
</feature>
<reference evidence="4" key="1">
    <citation type="submission" date="2020-04" db="EMBL/GenBank/DDBJ databases">
        <authorList>
            <person name="Chiriac C."/>
            <person name="Salcher M."/>
            <person name="Ghai R."/>
            <person name="Kavagutti S V."/>
        </authorList>
    </citation>
    <scope>NUCLEOTIDE SEQUENCE</scope>
</reference>
<dbReference type="SUPFAM" id="SSF52540">
    <property type="entry name" value="P-loop containing nucleoside triphosphate hydrolases"/>
    <property type="match status" value="1"/>
</dbReference>
<evidence type="ECO:0000313" key="3">
    <source>
        <dbReference type="EMBL" id="CAB4158620.1"/>
    </source>
</evidence>
<dbReference type="EMBL" id="LR796814">
    <property type="protein sequence ID" value="CAB4167666.1"/>
    <property type="molecule type" value="Genomic_DNA"/>
</dbReference>
<organism evidence="4">
    <name type="scientific">uncultured Caudovirales phage</name>
    <dbReference type="NCBI Taxonomy" id="2100421"/>
    <lineage>
        <taxon>Viruses</taxon>
        <taxon>Duplodnaviria</taxon>
        <taxon>Heunggongvirae</taxon>
        <taxon>Uroviricota</taxon>
        <taxon>Caudoviricetes</taxon>
        <taxon>Peduoviridae</taxon>
        <taxon>Maltschvirus</taxon>
        <taxon>Maltschvirus maltsch</taxon>
    </lineage>
</organism>
<dbReference type="InterPro" id="IPR003593">
    <property type="entry name" value="AAA+_ATPase"/>
</dbReference>
<evidence type="ECO:0000256" key="1">
    <source>
        <dbReference type="SAM" id="MobiDB-lite"/>
    </source>
</evidence>
<feature type="domain" description="AAA+ ATPase" evidence="2">
    <location>
        <begin position="374"/>
        <end position="549"/>
    </location>
</feature>
<name>A0A6J5PCN3_9CAUD</name>
<dbReference type="EMBL" id="LR796674">
    <property type="protein sequence ID" value="CAB4158620.1"/>
    <property type="molecule type" value="Genomic_DNA"/>
</dbReference>
<accession>A0A6J5PCN3</accession>
<dbReference type="InterPro" id="IPR027417">
    <property type="entry name" value="P-loop_NTPase"/>
</dbReference>
<dbReference type="SMART" id="SM00382">
    <property type="entry name" value="AAA"/>
    <property type="match status" value="1"/>
</dbReference>
<proteinExistence type="predicted"/>
<dbReference type="GO" id="GO:0016817">
    <property type="term" value="F:hydrolase activity, acting on acid anhydrides"/>
    <property type="evidence" value="ECO:0007669"/>
    <property type="project" value="InterPro"/>
</dbReference>
<evidence type="ECO:0000259" key="2">
    <source>
        <dbReference type="SMART" id="SM00382"/>
    </source>
</evidence>
<sequence>MGNVQPITPHNTSVLAPAELRELQGWLIWRFEQDPDNPNGKPLKVPYYADGGKRHGKQGGIDDRGRMTTFAAARDAAARRGFTGIGLALMPEFGITALDFDNCVDAQGKLPPEIEQIASQTYAEYSPSGMGVRAFVRGSYGNRKSPSEGNPYGFEVFTSNGFVTFTGNAMPYTDLLGLEDTIADLDALVAPLCAARFPATQQRVADPDDFMVGREPKIGLSISQMEELLSVLDADMPREDWIRVGMALHHECDGDDTGFDMWNDWSAQGSKYPSEEGLRTQWDSFERRKGSGHRQVTMASVIKMAKEAGASSTPRPTLAATVDDLRTAMSAVAATPALGMFTPEEYTGRFPITSLAVSIMMEPGGWLIKNVLPDAGLIVLFGASGSGKTFVAIDMAYAIAMGIHWRGNRTKKGRVLIIAAEGGKGMSKRLKAYLKHHKIDPADVDIGLLTVPPNFLLSEDVTELAAAVAASGGADVIIVDTMAQVTPGANENSSEDVGLALANARALETATGATILMVDHSGKDASKGVRGWSGKRAAADAELEVLKYENGTRELRITKMKDGDDGLKWGFRLETIVVGMDADGDPITSCVAVEADVPVPVVQETGPKAQRFGPHERHVLEIIEDQYAGVERAPLAELFDKCFAAMTKPEAPKRDLRRRDLDRAIQSLAKRKDPLIEIKNGHVIFCI</sequence>
<dbReference type="InterPro" id="IPR014819">
    <property type="entry name" value="PriCT_2"/>
</dbReference>
<dbReference type="Pfam" id="PF13481">
    <property type="entry name" value="AAA_25"/>
    <property type="match status" value="1"/>
</dbReference>